<keyword evidence="1" id="KW-0812">Transmembrane</keyword>
<reference evidence="2 3" key="1">
    <citation type="journal article" date="2021" name="Elife">
        <title>Chloroplast acquisition without the gene transfer in kleptoplastic sea slugs, Plakobranchus ocellatus.</title>
        <authorList>
            <person name="Maeda T."/>
            <person name="Takahashi S."/>
            <person name="Yoshida T."/>
            <person name="Shimamura S."/>
            <person name="Takaki Y."/>
            <person name="Nagai Y."/>
            <person name="Toyoda A."/>
            <person name="Suzuki Y."/>
            <person name="Arimoto A."/>
            <person name="Ishii H."/>
            <person name="Satoh N."/>
            <person name="Nishiyama T."/>
            <person name="Hasebe M."/>
            <person name="Maruyama T."/>
            <person name="Minagawa J."/>
            <person name="Obokata J."/>
            <person name="Shigenobu S."/>
        </authorList>
    </citation>
    <scope>NUCLEOTIDE SEQUENCE [LARGE SCALE GENOMIC DNA]</scope>
</reference>
<comment type="caution">
    <text evidence="2">The sequence shown here is derived from an EMBL/GenBank/DDBJ whole genome shotgun (WGS) entry which is preliminary data.</text>
</comment>
<proteinExistence type="predicted"/>
<dbReference type="EMBL" id="BMAT01004546">
    <property type="protein sequence ID" value="GFR75552.1"/>
    <property type="molecule type" value="Genomic_DNA"/>
</dbReference>
<organism evidence="2 3">
    <name type="scientific">Elysia marginata</name>
    <dbReference type="NCBI Taxonomy" id="1093978"/>
    <lineage>
        <taxon>Eukaryota</taxon>
        <taxon>Metazoa</taxon>
        <taxon>Spiralia</taxon>
        <taxon>Lophotrochozoa</taxon>
        <taxon>Mollusca</taxon>
        <taxon>Gastropoda</taxon>
        <taxon>Heterobranchia</taxon>
        <taxon>Euthyneura</taxon>
        <taxon>Panpulmonata</taxon>
        <taxon>Sacoglossa</taxon>
        <taxon>Placobranchoidea</taxon>
        <taxon>Plakobranchidae</taxon>
        <taxon>Elysia</taxon>
    </lineage>
</organism>
<gene>
    <name evidence="2" type="ORF">ElyMa_002191200</name>
</gene>
<dbReference type="AlphaFoldDB" id="A0AAV4FQC1"/>
<accession>A0AAV4FQC1</accession>
<name>A0AAV4FQC1_9GAST</name>
<keyword evidence="1" id="KW-1133">Transmembrane helix</keyword>
<keyword evidence="1" id="KW-0472">Membrane</keyword>
<keyword evidence="3" id="KW-1185">Reference proteome</keyword>
<feature type="transmembrane region" description="Helical" evidence="1">
    <location>
        <begin position="130"/>
        <end position="147"/>
    </location>
</feature>
<evidence type="ECO:0000313" key="3">
    <source>
        <dbReference type="Proteomes" id="UP000762676"/>
    </source>
</evidence>
<protein>
    <submittedName>
        <fullName evidence="2">Uncharacterized protein</fullName>
    </submittedName>
</protein>
<evidence type="ECO:0000256" key="1">
    <source>
        <dbReference type="SAM" id="Phobius"/>
    </source>
</evidence>
<dbReference type="Proteomes" id="UP000762676">
    <property type="component" value="Unassembled WGS sequence"/>
</dbReference>
<sequence>MALGCTVEDAEQYMEAVNQSSPVMEAIYGHGCLFGHPLNILKTTTASPDTTQDMRSGRAGNVVYRTGRRPAYGPRRSAGNSLHSYVSESPRRLDETPSPNNCHTFLPLGGRKNMDFFFFTDTLNFPGQNVVLVCCVLGFFLQTFLLRDNSQLSRNRRRPGTFRIKDLQDAITTLKKGNR</sequence>
<evidence type="ECO:0000313" key="2">
    <source>
        <dbReference type="EMBL" id="GFR75552.1"/>
    </source>
</evidence>